<keyword evidence="5" id="KW-1185">Reference proteome</keyword>
<evidence type="ECO:0000313" key="3">
    <source>
        <dbReference type="EMBL" id="RYN88241.1"/>
    </source>
</evidence>
<feature type="chain" id="PRO_5043194207" evidence="1">
    <location>
        <begin position="17"/>
        <end position="92"/>
    </location>
</feature>
<dbReference type="Proteomes" id="UP000292340">
    <property type="component" value="Unassembled WGS sequence"/>
</dbReference>
<comment type="caution">
    <text evidence="2">The sequence shown here is derived from an EMBL/GenBank/DDBJ whole genome shotgun (WGS) entry which is preliminary data.</text>
</comment>
<gene>
    <name evidence="2" type="ORF">AA0115_g11979</name>
    <name evidence="3" type="ORF">AA0119_g12017</name>
</gene>
<evidence type="ECO:0000313" key="4">
    <source>
        <dbReference type="Proteomes" id="UP000292340"/>
    </source>
</evidence>
<dbReference type="EMBL" id="PDXF01000103">
    <property type="protein sequence ID" value="RYN88241.1"/>
    <property type="molecule type" value="Genomic_DNA"/>
</dbReference>
<feature type="signal peptide" evidence="1">
    <location>
        <begin position="1"/>
        <end position="16"/>
    </location>
</feature>
<dbReference type="AlphaFoldDB" id="A0A4Q4QY61"/>
<reference evidence="2" key="1">
    <citation type="submission" date="2017-10" db="EMBL/GenBank/DDBJ databases">
        <authorList>
            <person name="Armitage A.D."/>
            <person name="Barbara D.J."/>
            <person name="Woodhall J.W."/>
            <person name="Sreenivasaprasad S."/>
            <person name="Lane C.R."/>
            <person name="Clarkson J.P."/>
            <person name="Harrison R.J."/>
        </authorList>
    </citation>
    <scope>NUCLEOTIDE SEQUENCE</scope>
    <source>
        <strain evidence="2">FERA 1164</strain>
        <strain evidence="3">FERA 635</strain>
    </source>
</reference>
<dbReference type="OrthoDB" id="3691055at2759"/>
<sequence>MKLLVFAPVLLALAHAAPVAQPANFEADAMLAVARSPESSYANKRGERAHFEADAMLAVARAPKSSYAEKRAKFEADAMLAVARDSESSYAK</sequence>
<evidence type="ECO:0000256" key="1">
    <source>
        <dbReference type="SAM" id="SignalP"/>
    </source>
</evidence>
<dbReference type="EMBL" id="PDXB01000063">
    <property type="protein sequence ID" value="RYN17129.1"/>
    <property type="molecule type" value="Genomic_DNA"/>
</dbReference>
<name>A0A4Q4QY61_9PLEO</name>
<organism evidence="2 4">
    <name type="scientific">Alternaria tenuissima</name>
    <dbReference type="NCBI Taxonomy" id="119927"/>
    <lineage>
        <taxon>Eukaryota</taxon>
        <taxon>Fungi</taxon>
        <taxon>Dikarya</taxon>
        <taxon>Ascomycota</taxon>
        <taxon>Pezizomycotina</taxon>
        <taxon>Dothideomycetes</taxon>
        <taxon>Pleosporomycetidae</taxon>
        <taxon>Pleosporales</taxon>
        <taxon>Pleosporineae</taxon>
        <taxon>Pleosporaceae</taxon>
        <taxon>Alternaria</taxon>
        <taxon>Alternaria sect. Alternaria</taxon>
        <taxon>Alternaria alternata complex</taxon>
    </lineage>
</organism>
<dbReference type="Proteomes" id="UP000293195">
    <property type="component" value="Unassembled WGS sequence"/>
</dbReference>
<protein>
    <submittedName>
        <fullName evidence="2">Uncharacterized protein</fullName>
    </submittedName>
</protein>
<evidence type="ECO:0000313" key="2">
    <source>
        <dbReference type="EMBL" id="RYN17129.1"/>
    </source>
</evidence>
<reference evidence="2 5" key="2">
    <citation type="journal article" date="2019" name="bioRxiv">
        <title>Genomics, evolutionary history and diagnostics of the Alternaria alternata species group including apple and Asian pear pathotypes.</title>
        <authorList>
            <person name="Armitage A.D."/>
            <person name="Cockerton H.M."/>
            <person name="Sreenivasaprasad S."/>
            <person name="Woodhall J.W."/>
            <person name="Lane C.R."/>
            <person name="Harrison R.J."/>
            <person name="Clarkson J.P."/>
        </authorList>
    </citation>
    <scope>NUCLEOTIDE SEQUENCE</scope>
    <source>
        <strain evidence="2">FERA 1164</strain>
        <strain evidence="5">FERA 635</strain>
    </source>
</reference>
<proteinExistence type="predicted"/>
<evidence type="ECO:0000313" key="5">
    <source>
        <dbReference type="Proteomes" id="UP000293195"/>
    </source>
</evidence>
<keyword evidence="1" id="KW-0732">Signal</keyword>
<accession>A0A4Q4QY61</accession>